<feature type="binding site" evidence="9">
    <location>
        <position position="133"/>
    </location>
    <ligand>
        <name>4-amino-2-methyl-5-(diphosphooxymethyl)pyrimidine</name>
        <dbReference type="ChEBI" id="CHEBI:57841"/>
    </ligand>
</feature>
<comment type="caution">
    <text evidence="13">The sequence shown here is derived from an EMBL/GenBank/DDBJ whole genome shotgun (WGS) entry which is preliminary data.</text>
</comment>
<dbReference type="NCBIfam" id="TIGR00693">
    <property type="entry name" value="thiE"/>
    <property type="match status" value="1"/>
</dbReference>
<dbReference type="OrthoDB" id="9789949at2"/>
<evidence type="ECO:0000256" key="2">
    <source>
        <dbReference type="ARBA" id="ARBA00022679"/>
    </source>
</evidence>
<dbReference type="GO" id="GO:0009228">
    <property type="term" value="P:thiamine biosynthetic process"/>
    <property type="evidence" value="ECO:0007669"/>
    <property type="project" value="UniProtKB-KW"/>
</dbReference>
<sequence length="204" mass="22519">MRGLYLITNDDPFDVLYQKLHIALQSGPIAFIQYRRKQVMPAQQVREIETLLKLCQQYQVPLIINDNLVLARQFACGLHLGQGDGSLIDARAQLGTQAIIGRTCHDSLKLAKQAVAEGASYLAFGAVFPSFTKPNAQRVSMATLQQAKAQFELPICVIGGLTVENSQPLINLNIDLYAVVGDVLNLDMDQVAQRVKAWQALLEN</sequence>
<name>A0A4Y7XET3_9GAMM</name>
<dbReference type="PANTHER" id="PTHR20857:SF15">
    <property type="entry name" value="THIAMINE-PHOSPHATE SYNTHASE"/>
    <property type="match status" value="1"/>
</dbReference>
<keyword evidence="2 9" id="KW-0808">Transferase</keyword>
<dbReference type="AlphaFoldDB" id="A0A4Y7XET3"/>
<evidence type="ECO:0000256" key="1">
    <source>
        <dbReference type="ARBA" id="ARBA00005165"/>
    </source>
</evidence>
<dbReference type="STRING" id="1120977.GCA_000619845_01157"/>
<dbReference type="CDD" id="cd00564">
    <property type="entry name" value="TMP_TenI"/>
    <property type="match status" value="1"/>
</dbReference>
<evidence type="ECO:0000256" key="11">
    <source>
        <dbReference type="RuleBase" id="RU004253"/>
    </source>
</evidence>
<feature type="binding site" evidence="9">
    <location>
        <position position="103"/>
    </location>
    <ligand>
        <name>4-amino-2-methyl-5-(diphosphooxymethyl)pyrimidine</name>
        <dbReference type="ChEBI" id="CHEBI:57841"/>
    </ligand>
</feature>
<dbReference type="InterPro" id="IPR034291">
    <property type="entry name" value="TMP_synthase"/>
</dbReference>
<dbReference type="Pfam" id="PF02581">
    <property type="entry name" value="TMP-TENI"/>
    <property type="match status" value="1"/>
</dbReference>
<dbReference type="Proteomes" id="UP000297834">
    <property type="component" value="Unassembled WGS sequence"/>
</dbReference>
<evidence type="ECO:0000256" key="4">
    <source>
        <dbReference type="ARBA" id="ARBA00022842"/>
    </source>
</evidence>
<dbReference type="PANTHER" id="PTHR20857">
    <property type="entry name" value="THIAMINE-PHOSPHATE PYROPHOSPHORYLASE"/>
    <property type="match status" value="1"/>
</dbReference>
<evidence type="ECO:0000313" key="14">
    <source>
        <dbReference type="Proteomes" id="UP000297834"/>
    </source>
</evidence>
<feature type="binding site" evidence="9">
    <location>
        <begin position="33"/>
        <end position="37"/>
    </location>
    <ligand>
        <name>4-amino-2-methyl-5-(diphosphooxymethyl)pyrimidine</name>
        <dbReference type="ChEBI" id="CHEBI:57841"/>
    </ligand>
</feature>
<dbReference type="EC" id="2.5.1.3" evidence="9"/>
<evidence type="ECO:0000259" key="12">
    <source>
        <dbReference type="Pfam" id="PF02581"/>
    </source>
</evidence>
<dbReference type="InterPro" id="IPR022998">
    <property type="entry name" value="ThiamineP_synth_TenI"/>
</dbReference>
<organism evidence="13 14">
    <name type="scientific">Alkanindiges illinoisensis</name>
    <dbReference type="NCBI Taxonomy" id="197183"/>
    <lineage>
        <taxon>Bacteria</taxon>
        <taxon>Pseudomonadati</taxon>
        <taxon>Pseudomonadota</taxon>
        <taxon>Gammaproteobacteria</taxon>
        <taxon>Moraxellales</taxon>
        <taxon>Moraxellaceae</taxon>
        <taxon>Alkanindiges</taxon>
    </lineage>
</organism>
<dbReference type="GO" id="GO:0009229">
    <property type="term" value="P:thiamine diphosphate biosynthetic process"/>
    <property type="evidence" value="ECO:0007669"/>
    <property type="project" value="UniProtKB-UniRule"/>
</dbReference>
<evidence type="ECO:0000256" key="6">
    <source>
        <dbReference type="ARBA" id="ARBA00047334"/>
    </source>
</evidence>
<accession>A0A4Y7XET3</accession>
<comment type="catalytic activity">
    <reaction evidence="6 9 10">
        <text>4-methyl-5-(2-phosphooxyethyl)-thiazole + 4-amino-2-methyl-5-(diphosphooxymethyl)pyrimidine + H(+) = thiamine phosphate + diphosphate</text>
        <dbReference type="Rhea" id="RHEA:22328"/>
        <dbReference type="ChEBI" id="CHEBI:15378"/>
        <dbReference type="ChEBI" id="CHEBI:33019"/>
        <dbReference type="ChEBI" id="CHEBI:37575"/>
        <dbReference type="ChEBI" id="CHEBI:57841"/>
        <dbReference type="ChEBI" id="CHEBI:58296"/>
        <dbReference type="EC" id="2.5.1.3"/>
    </reaction>
</comment>
<evidence type="ECO:0000256" key="7">
    <source>
        <dbReference type="ARBA" id="ARBA00047851"/>
    </source>
</evidence>
<evidence type="ECO:0000313" key="13">
    <source>
        <dbReference type="EMBL" id="TEU30184.1"/>
    </source>
</evidence>
<dbReference type="UniPathway" id="UPA00060">
    <property type="reaction ID" value="UER00141"/>
</dbReference>
<dbReference type="EMBL" id="SNTY01000011">
    <property type="protein sequence ID" value="TEU30184.1"/>
    <property type="molecule type" value="Genomic_DNA"/>
</dbReference>
<keyword evidence="14" id="KW-1185">Reference proteome</keyword>
<dbReference type="InterPro" id="IPR036206">
    <property type="entry name" value="ThiamineP_synth_sf"/>
</dbReference>
<comment type="similarity">
    <text evidence="9 10">Belongs to the thiamine-phosphate synthase family.</text>
</comment>
<feature type="binding site" evidence="9">
    <location>
        <begin position="130"/>
        <end position="132"/>
    </location>
    <ligand>
        <name>2-[(2R,5Z)-2-carboxy-4-methylthiazol-5(2H)-ylidene]ethyl phosphate</name>
        <dbReference type="ChEBI" id="CHEBI:62899"/>
    </ligand>
</feature>
<dbReference type="Gene3D" id="3.20.20.70">
    <property type="entry name" value="Aldolase class I"/>
    <property type="match status" value="1"/>
</dbReference>
<comment type="caution">
    <text evidence="9">Lacks conserved residue(s) required for the propagation of feature annotation.</text>
</comment>
<evidence type="ECO:0000256" key="10">
    <source>
        <dbReference type="RuleBase" id="RU003826"/>
    </source>
</evidence>
<comment type="pathway">
    <text evidence="1 9 11">Cofactor biosynthesis; thiamine diphosphate biosynthesis; thiamine phosphate from 4-amino-2-methyl-5-diphosphomethylpyrimidine and 4-methyl-5-(2-phosphoethyl)-thiazole: step 1/1.</text>
</comment>
<feature type="binding site" evidence="9">
    <location>
        <position position="84"/>
    </location>
    <ligand>
        <name>Mg(2+)</name>
        <dbReference type="ChEBI" id="CHEBI:18420"/>
    </ligand>
</feature>
<comment type="catalytic activity">
    <reaction evidence="8 9 10">
        <text>2-[(2R,5Z)-2-carboxy-4-methylthiazol-5(2H)-ylidene]ethyl phosphate + 4-amino-2-methyl-5-(diphosphooxymethyl)pyrimidine + 2 H(+) = thiamine phosphate + CO2 + diphosphate</text>
        <dbReference type="Rhea" id="RHEA:47844"/>
        <dbReference type="ChEBI" id="CHEBI:15378"/>
        <dbReference type="ChEBI" id="CHEBI:16526"/>
        <dbReference type="ChEBI" id="CHEBI:33019"/>
        <dbReference type="ChEBI" id="CHEBI:37575"/>
        <dbReference type="ChEBI" id="CHEBI:57841"/>
        <dbReference type="ChEBI" id="CHEBI:62899"/>
        <dbReference type="EC" id="2.5.1.3"/>
    </reaction>
</comment>
<gene>
    <name evidence="9" type="primary">thiE</name>
    <name evidence="13" type="ORF">E2B99_03065</name>
</gene>
<dbReference type="GO" id="GO:0004789">
    <property type="term" value="F:thiamine-phosphate diphosphorylase activity"/>
    <property type="evidence" value="ECO:0007669"/>
    <property type="project" value="UniProtKB-UniRule"/>
</dbReference>
<proteinExistence type="inferred from homology"/>
<protein>
    <recommendedName>
        <fullName evidence="9">Thiamine-phosphate synthase</fullName>
        <shortName evidence="9">TP synthase</shortName>
        <shortName evidence="9">TPS</shortName>
        <ecNumber evidence="9">2.5.1.3</ecNumber>
    </recommendedName>
    <alternativeName>
        <fullName evidence="9">Thiamine-phosphate pyrophosphorylase</fullName>
        <shortName evidence="9">TMP pyrophosphorylase</shortName>
        <shortName evidence="9">TMP-PPase</shortName>
    </alternativeName>
</protein>
<feature type="binding site" evidence="9">
    <location>
        <position position="160"/>
    </location>
    <ligand>
        <name>2-[(2R,5Z)-2-carboxy-4-methylthiazol-5(2H)-ylidene]ethyl phosphate</name>
        <dbReference type="ChEBI" id="CHEBI:62899"/>
    </ligand>
</feature>
<dbReference type="GO" id="GO:0005737">
    <property type="term" value="C:cytoplasm"/>
    <property type="evidence" value="ECO:0007669"/>
    <property type="project" value="TreeGrafter"/>
</dbReference>
<keyword evidence="5 9" id="KW-0784">Thiamine biosynthesis</keyword>
<evidence type="ECO:0000256" key="3">
    <source>
        <dbReference type="ARBA" id="ARBA00022723"/>
    </source>
</evidence>
<dbReference type="HAMAP" id="MF_00097">
    <property type="entry name" value="TMP_synthase"/>
    <property type="match status" value="1"/>
</dbReference>
<dbReference type="RefSeq" id="WP_134243511.1">
    <property type="nucleotide sequence ID" value="NZ_SNTY01000011.1"/>
</dbReference>
<evidence type="ECO:0000256" key="8">
    <source>
        <dbReference type="ARBA" id="ARBA00047883"/>
    </source>
</evidence>
<comment type="cofactor">
    <cofactor evidence="9">
        <name>Mg(2+)</name>
        <dbReference type="ChEBI" id="CHEBI:18420"/>
    </cofactor>
    <text evidence="9">Binds 1 Mg(2+) ion per subunit.</text>
</comment>
<keyword evidence="4 9" id="KW-0460">Magnesium</keyword>
<comment type="catalytic activity">
    <reaction evidence="7 9 10">
        <text>2-(2-carboxy-4-methylthiazol-5-yl)ethyl phosphate + 4-amino-2-methyl-5-(diphosphooxymethyl)pyrimidine + 2 H(+) = thiamine phosphate + CO2 + diphosphate</text>
        <dbReference type="Rhea" id="RHEA:47848"/>
        <dbReference type="ChEBI" id="CHEBI:15378"/>
        <dbReference type="ChEBI" id="CHEBI:16526"/>
        <dbReference type="ChEBI" id="CHEBI:33019"/>
        <dbReference type="ChEBI" id="CHEBI:37575"/>
        <dbReference type="ChEBI" id="CHEBI:57841"/>
        <dbReference type="ChEBI" id="CHEBI:62890"/>
        <dbReference type="EC" id="2.5.1.3"/>
    </reaction>
</comment>
<evidence type="ECO:0000256" key="5">
    <source>
        <dbReference type="ARBA" id="ARBA00022977"/>
    </source>
</evidence>
<feature type="binding site" evidence="9">
    <location>
        <position position="65"/>
    </location>
    <ligand>
        <name>4-amino-2-methyl-5-(diphosphooxymethyl)pyrimidine</name>
        <dbReference type="ChEBI" id="CHEBI:57841"/>
    </ligand>
</feature>
<evidence type="ECO:0000256" key="9">
    <source>
        <dbReference type="HAMAP-Rule" id="MF_00097"/>
    </source>
</evidence>
<feature type="binding site" evidence="9">
    <location>
        <position position="66"/>
    </location>
    <ligand>
        <name>Mg(2+)</name>
        <dbReference type="ChEBI" id="CHEBI:18420"/>
    </ligand>
</feature>
<dbReference type="GO" id="GO:0000287">
    <property type="term" value="F:magnesium ion binding"/>
    <property type="evidence" value="ECO:0007669"/>
    <property type="project" value="UniProtKB-UniRule"/>
</dbReference>
<dbReference type="InterPro" id="IPR013785">
    <property type="entry name" value="Aldolase_TIM"/>
</dbReference>
<comment type="function">
    <text evidence="9">Condenses 4-methyl-5-(beta-hydroxyethyl)thiazole monophosphate (THZ-P) and 2-methyl-4-amino-5-hydroxymethyl pyrimidine pyrophosphate (HMP-PP) to form thiamine monophosphate (TMP).</text>
</comment>
<reference evidence="13 14" key="1">
    <citation type="submission" date="2019-03" db="EMBL/GenBank/DDBJ databases">
        <title>Alkanindiges illinoisensis: a potential pathogenic isolated from ascites of a gastric cancer patient with abdominal metastasis.</title>
        <authorList>
            <person name="Hu X."/>
            <person name="Yang B."/>
            <person name="Yan X."/>
            <person name="Lin L."/>
            <person name="Zhao H."/>
            <person name="Zhou F."/>
            <person name="Su B."/>
            <person name="Chen J."/>
            <person name="Rui Y."/>
            <person name="Wang Q."/>
            <person name="Zheng L."/>
        </authorList>
    </citation>
    <scope>NUCLEOTIDE SEQUENCE [LARGE SCALE GENOMIC DNA]</scope>
    <source>
        <strain evidence="13 14">NFYY 23406</strain>
    </source>
</reference>
<dbReference type="SUPFAM" id="SSF51391">
    <property type="entry name" value="Thiamin phosphate synthase"/>
    <property type="match status" value="1"/>
</dbReference>
<feature type="domain" description="Thiamine phosphate synthase/TenI" evidence="12">
    <location>
        <begin position="4"/>
        <end position="181"/>
    </location>
</feature>
<keyword evidence="3 9" id="KW-0479">Metal-binding</keyword>